<reference evidence="3" key="1">
    <citation type="submission" date="2020-05" db="EMBL/GenBank/DDBJ databases">
        <title>WGS assembly of Panicum virgatum.</title>
        <authorList>
            <person name="Lovell J.T."/>
            <person name="Jenkins J."/>
            <person name="Shu S."/>
            <person name="Juenger T.E."/>
            <person name="Schmutz J."/>
        </authorList>
    </citation>
    <scope>NUCLEOTIDE SEQUENCE</scope>
    <source>
        <strain evidence="3">AP13</strain>
    </source>
</reference>
<proteinExistence type="predicted"/>
<dbReference type="AlphaFoldDB" id="A0A8T0PEY3"/>
<gene>
    <name evidence="3" type="ORF">PVAP13_8NG308900</name>
</gene>
<dbReference type="EMBL" id="CM029052">
    <property type="protein sequence ID" value="KAG2559189.1"/>
    <property type="molecule type" value="Genomic_DNA"/>
</dbReference>
<accession>A0A8T0PEY3</accession>
<evidence type="ECO:0000256" key="2">
    <source>
        <dbReference type="SAM" id="Phobius"/>
    </source>
</evidence>
<comment type="caution">
    <text evidence="3">The sequence shown here is derived from an EMBL/GenBank/DDBJ whole genome shotgun (WGS) entry which is preliminary data.</text>
</comment>
<feature type="region of interest" description="Disordered" evidence="1">
    <location>
        <begin position="1"/>
        <end position="23"/>
    </location>
</feature>
<evidence type="ECO:0000313" key="3">
    <source>
        <dbReference type="EMBL" id="KAG2559189.1"/>
    </source>
</evidence>
<keyword evidence="2" id="KW-1133">Transmembrane helix</keyword>
<name>A0A8T0PEY3_PANVG</name>
<protein>
    <submittedName>
        <fullName evidence="3">Uncharacterized protein</fullName>
    </submittedName>
</protein>
<evidence type="ECO:0000313" key="4">
    <source>
        <dbReference type="Proteomes" id="UP000823388"/>
    </source>
</evidence>
<sequence>MSQPLPPGLVLPPPAGSRVGGRHGPRMVLTVDTSRAPEILHEDHHQWVKAKIDGKTCLTPLSWVIVLYYGMVISVWTSRSLIILMFSWFSVD</sequence>
<evidence type="ECO:0000256" key="1">
    <source>
        <dbReference type="SAM" id="MobiDB-lite"/>
    </source>
</evidence>
<keyword evidence="2" id="KW-0812">Transmembrane</keyword>
<dbReference type="Proteomes" id="UP000823388">
    <property type="component" value="Chromosome 8N"/>
</dbReference>
<feature type="compositionally biased region" description="Pro residues" evidence="1">
    <location>
        <begin position="1"/>
        <end position="15"/>
    </location>
</feature>
<feature type="transmembrane region" description="Helical" evidence="2">
    <location>
        <begin position="66"/>
        <end position="89"/>
    </location>
</feature>
<keyword evidence="2" id="KW-0472">Membrane</keyword>
<organism evidence="3 4">
    <name type="scientific">Panicum virgatum</name>
    <name type="common">Blackwell switchgrass</name>
    <dbReference type="NCBI Taxonomy" id="38727"/>
    <lineage>
        <taxon>Eukaryota</taxon>
        <taxon>Viridiplantae</taxon>
        <taxon>Streptophyta</taxon>
        <taxon>Embryophyta</taxon>
        <taxon>Tracheophyta</taxon>
        <taxon>Spermatophyta</taxon>
        <taxon>Magnoliopsida</taxon>
        <taxon>Liliopsida</taxon>
        <taxon>Poales</taxon>
        <taxon>Poaceae</taxon>
        <taxon>PACMAD clade</taxon>
        <taxon>Panicoideae</taxon>
        <taxon>Panicodae</taxon>
        <taxon>Paniceae</taxon>
        <taxon>Panicinae</taxon>
        <taxon>Panicum</taxon>
        <taxon>Panicum sect. Hiantes</taxon>
    </lineage>
</organism>
<keyword evidence="4" id="KW-1185">Reference proteome</keyword>